<accession>A0A0J7K0S5</accession>
<dbReference type="Pfam" id="PF05092">
    <property type="entry name" value="PIF"/>
    <property type="match status" value="1"/>
</dbReference>
<dbReference type="EMBL" id="LBMM01018494">
    <property type="protein sequence ID" value="KMQ83771.1"/>
    <property type="molecule type" value="Genomic_DNA"/>
</dbReference>
<dbReference type="PaxDb" id="67767-A0A0J7K0S5"/>
<dbReference type="Proteomes" id="UP000036403">
    <property type="component" value="Unassembled WGS sequence"/>
</dbReference>
<feature type="signal peptide" evidence="2">
    <location>
        <begin position="1"/>
        <end position="23"/>
    </location>
</feature>
<dbReference type="InterPro" id="IPR007784">
    <property type="entry name" value="PIR"/>
</dbReference>
<dbReference type="AlphaFoldDB" id="A0A0J7K0S5"/>
<feature type="chain" id="PRO_5005290045" evidence="2">
    <location>
        <begin position="24"/>
        <end position="730"/>
    </location>
</feature>
<proteinExistence type="predicted"/>
<feature type="non-terminal residue" evidence="3">
    <location>
        <position position="730"/>
    </location>
</feature>
<gene>
    <name evidence="3" type="ORF">RF55_19134</name>
</gene>
<keyword evidence="2" id="KW-0732">Signal</keyword>
<reference evidence="3 4" key="1">
    <citation type="submission" date="2015-04" db="EMBL/GenBank/DDBJ databases">
        <title>Lasius niger genome sequencing.</title>
        <authorList>
            <person name="Konorov E.A."/>
            <person name="Nikitin M.A."/>
            <person name="Kirill M.V."/>
            <person name="Chang P."/>
        </authorList>
    </citation>
    <scope>NUCLEOTIDE SEQUENCE [LARGE SCALE GENOMIC DNA]</scope>
    <source>
        <tissue evidence="3">Whole</tissue>
    </source>
</reference>
<sequence>MSRFVWCLLLIFYIVVVIVHVHRSPEPYRPHWSSPIEPPAEIVDLSYKPCTDSDECSPQYACFNGSCIPKDRLSGDCNPHTGRWVMIEKRGRKYVTCVCKYPNIVTQQYSGGNCKTDVACGPKGHLKSFDVDPLIEGECVCDVGYRSFRDPTTYGPSCKKMTVQERLNTETDKACREDETSEYDLFSKRYFQRGSRMGNPCLRLPCKFDALNHRPLKHTSFDPRMGGCVCDPRYGNVGVRLDHDDYLNDVPPGGGYNACTNIYVNEPDRPVDVQLYTYYYLLDRVPVSFLQFRNLDSRMLKPLFEKTDRLQIEETYPYDTMSRVLKEMDFVAHTRSCQPMALLPMFIVGCRENEITHRPMIDCAGITHEVRFWAPQNAHSHINLYDLLYRFPVCAFRFNDESVSPTYRGRIVLNPHHLTFTGTQPVLRSNGLIMTPTTDEDATAGWSLDYAASYNLETYMGQLDHVPDLDDEIARAIAEESDTTKRVKESDITVMESLKEKMTETSTTEMDKVKQQYYVAYLKRVLKNLPASQNLVEAAGEVDEQSKEGFLQMYSIAKLCVYSEMQMQKMVAFNIVFDTIFNLVGRGLHDRLVVPYLDGIVQSQSLHTAYETYQNALRNADNRASTELHCISYLIQTELENNEPLKIPNPMNNRINQQMKAVSEYVMSLLTSIAKSHIVATTVPATTDSSSSSSSSSTTTSSRTPTTTATTTVTETVDARVEESEVVMIK</sequence>
<keyword evidence="4" id="KW-1185">Reference proteome</keyword>
<evidence type="ECO:0000256" key="2">
    <source>
        <dbReference type="SAM" id="SignalP"/>
    </source>
</evidence>
<comment type="caution">
    <text evidence="3">The sequence shown here is derived from an EMBL/GenBank/DDBJ whole genome shotgun (WGS) entry which is preliminary data.</text>
</comment>
<name>A0A0J7K0S5_LASNI</name>
<evidence type="ECO:0000313" key="4">
    <source>
        <dbReference type="Proteomes" id="UP000036403"/>
    </source>
</evidence>
<organism evidence="3 4">
    <name type="scientific">Lasius niger</name>
    <name type="common">Black garden ant</name>
    <dbReference type="NCBI Taxonomy" id="67767"/>
    <lineage>
        <taxon>Eukaryota</taxon>
        <taxon>Metazoa</taxon>
        <taxon>Ecdysozoa</taxon>
        <taxon>Arthropoda</taxon>
        <taxon>Hexapoda</taxon>
        <taxon>Insecta</taxon>
        <taxon>Pterygota</taxon>
        <taxon>Neoptera</taxon>
        <taxon>Endopterygota</taxon>
        <taxon>Hymenoptera</taxon>
        <taxon>Apocrita</taxon>
        <taxon>Aculeata</taxon>
        <taxon>Formicoidea</taxon>
        <taxon>Formicidae</taxon>
        <taxon>Formicinae</taxon>
        <taxon>Lasius</taxon>
        <taxon>Lasius</taxon>
    </lineage>
</organism>
<evidence type="ECO:0000313" key="3">
    <source>
        <dbReference type="EMBL" id="KMQ83771.1"/>
    </source>
</evidence>
<protein>
    <submittedName>
        <fullName evidence="3">Per os infectivity factor 1</fullName>
    </submittedName>
</protein>
<evidence type="ECO:0000256" key="1">
    <source>
        <dbReference type="SAM" id="MobiDB-lite"/>
    </source>
</evidence>
<feature type="region of interest" description="Disordered" evidence="1">
    <location>
        <begin position="684"/>
        <end position="715"/>
    </location>
</feature>
<dbReference type="OrthoDB" id="6428253at2759"/>